<protein>
    <submittedName>
        <fullName evidence="1">Uncharacterized protein</fullName>
    </submittedName>
</protein>
<keyword evidence="2" id="KW-1185">Reference proteome</keyword>
<dbReference type="Proteomes" id="UP000663828">
    <property type="component" value="Unassembled WGS sequence"/>
</dbReference>
<name>A0A816HNX1_ADIRI</name>
<gene>
    <name evidence="1" type="ORF">XAT740_LOCUS63469</name>
</gene>
<evidence type="ECO:0000313" key="2">
    <source>
        <dbReference type="Proteomes" id="UP000663828"/>
    </source>
</evidence>
<accession>A0A816HNX1</accession>
<proteinExistence type="predicted"/>
<evidence type="ECO:0000313" key="1">
    <source>
        <dbReference type="EMBL" id="CAF1689827.1"/>
    </source>
</evidence>
<dbReference type="AlphaFoldDB" id="A0A816HNX1"/>
<sequence length="71" mass="8596">MTTASTSIPYFYRDANPLLYTLRDDNTVIQPYFLFPLQFLFFDLTLRCWDRLVYGTWYLPGELIEFELVDR</sequence>
<dbReference type="EMBL" id="CAJNOR010019675">
    <property type="protein sequence ID" value="CAF1689827.1"/>
    <property type="molecule type" value="Genomic_DNA"/>
</dbReference>
<comment type="caution">
    <text evidence="1">The sequence shown here is derived from an EMBL/GenBank/DDBJ whole genome shotgun (WGS) entry which is preliminary data.</text>
</comment>
<organism evidence="1 2">
    <name type="scientific">Adineta ricciae</name>
    <name type="common">Rotifer</name>
    <dbReference type="NCBI Taxonomy" id="249248"/>
    <lineage>
        <taxon>Eukaryota</taxon>
        <taxon>Metazoa</taxon>
        <taxon>Spiralia</taxon>
        <taxon>Gnathifera</taxon>
        <taxon>Rotifera</taxon>
        <taxon>Eurotatoria</taxon>
        <taxon>Bdelloidea</taxon>
        <taxon>Adinetida</taxon>
        <taxon>Adinetidae</taxon>
        <taxon>Adineta</taxon>
    </lineage>
</organism>
<feature type="non-terminal residue" evidence="1">
    <location>
        <position position="71"/>
    </location>
</feature>
<reference evidence="1" key="1">
    <citation type="submission" date="2021-02" db="EMBL/GenBank/DDBJ databases">
        <authorList>
            <person name="Nowell W R."/>
        </authorList>
    </citation>
    <scope>NUCLEOTIDE SEQUENCE</scope>
</reference>